<dbReference type="SUPFAM" id="SSF55874">
    <property type="entry name" value="ATPase domain of HSP90 chaperone/DNA topoisomerase II/histidine kinase"/>
    <property type="match status" value="1"/>
</dbReference>
<evidence type="ECO:0000256" key="4">
    <source>
        <dbReference type="SAM" id="Coils"/>
    </source>
</evidence>
<accession>A0A9X2L2G0</accession>
<keyword evidence="5" id="KW-1133">Transmembrane helix</keyword>
<feature type="transmembrane region" description="Helical" evidence="5">
    <location>
        <begin position="758"/>
        <end position="777"/>
    </location>
</feature>
<dbReference type="Gene3D" id="1.20.5.1930">
    <property type="match status" value="1"/>
</dbReference>
<keyword evidence="8" id="KW-1185">Reference proteome</keyword>
<feature type="domain" description="Histidine kinase" evidence="6">
    <location>
        <begin position="810"/>
        <end position="1001"/>
    </location>
</feature>
<dbReference type="InterPro" id="IPR011123">
    <property type="entry name" value="Y_Y_Y"/>
</dbReference>
<dbReference type="SMART" id="SM00387">
    <property type="entry name" value="HATPase_c"/>
    <property type="match status" value="1"/>
</dbReference>
<organism evidence="7 8">
    <name type="scientific">Gracilimonas sediminicola</name>
    <dbReference type="NCBI Taxonomy" id="2952158"/>
    <lineage>
        <taxon>Bacteria</taxon>
        <taxon>Pseudomonadati</taxon>
        <taxon>Balneolota</taxon>
        <taxon>Balneolia</taxon>
        <taxon>Balneolales</taxon>
        <taxon>Balneolaceae</taxon>
        <taxon>Gracilimonas</taxon>
    </lineage>
</organism>
<comment type="caution">
    <text evidence="7">The sequence shown here is derived from an EMBL/GenBank/DDBJ whole genome shotgun (WGS) entry which is preliminary data.</text>
</comment>
<dbReference type="Proteomes" id="UP001139125">
    <property type="component" value="Unassembled WGS sequence"/>
</dbReference>
<dbReference type="InterPro" id="IPR050482">
    <property type="entry name" value="Sensor_HK_TwoCompSys"/>
</dbReference>
<proteinExistence type="predicted"/>
<dbReference type="CDD" id="cd16917">
    <property type="entry name" value="HATPase_UhpB-NarQ-NarX-like"/>
    <property type="match status" value="1"/>
</dbReference>
<dbReference type="GO" id="GO:0000155">
    <property type="term" value="F:phosphorelay sensor kinase activity"/>
    <property type="evidence" value="ECO:0007669"/>
    <property type="project" value="InterPro"/>
</dbReference>
<dbReference type="InterPro" id="IPR003594">
    <property type="entry name" value="HATPase_dom"/>
</dbReference>
<dbReference type="RefSeq" id="WP_255133217.1">
    <property type="nucleotide sequence ID" value="NZ_JANDBC010000001.1"/>
</dbReference>
<keyword evidence="5" id="KW-0812">Transmembrane</keyword>
<dbReference type="Pfam" id="PF07730">
    <property type="entry name" value="HisKA_3"/>
    <property type="match status" value="1"/>
</dbReference>
<keyword evidence="3" id="KW-0902">Two-component regulatory system</keyword>
<evidence type="ECO:0000313" key="8">
    <source>
        <dbReference type="Proteomes" id="UP001139125"/>
    </source>
</evidence>
<dbReference type="PROSITE" id="PS50109">
    <property type="entry name" value="HIS_KIN"/>
    <property type="match status" value="1"/>
</dbReference>
<dbReference type="PANTHER" id="PTHR24421">
    <property type="entry name" value="NITRATE/NITRITE SENSOR PROTEIN NARX-RELATED"/>
    <property type="match status" value="1"/>
</dbReference>
<dbReference type="Gene3D" id="3.30.565.10">
    <property type="entry name" value="Histidine kinase-like ATPase, C-terminal domain"/>
    <property type="match status" value="1"/>
</dbReference>
<sequence length="1005" mass="112539">MKGIAATGFLSIVIFLVMGSQALSQSAESPNYVVTQFGLNEGLPQSSVNDIIQTKDGYLWMATYGGLVRFDGNSFTVFNKSNLKGLATERILELFEDRKGGIWLFLEGDLGYVQRYIGGKIETYDFGKQGGSRIELNEDERGVLWATAYGDTYRFTGTEFEKKELIVDSDLAEVIKNDSLGIWLAYEYKIVKTAGDSVIQIEDYENEEKNAHLGYIEVIEYPKHSGQLFIGTVDNGVLIQNGNSRQVFNTENGASNNNFVRFERFDEEKLIINFPGDILIWEEDKFRQMTPIPGQLNVIYRSVLKDNEGNYWFGTDGDGLFKLRSTPIHMIDIDQGLNNEKMLSLAQLNDGKALFATNCGGIYYWDGLKATYPNLNEIFEGKCNWAVYQDTKERIWIGSNDLRYLPTLEGPAITFGDEDGFTAGRVFGISEDTKGQIWVLTDDGVFVYKGDYFKNLTREDGLYYNSVRTIFEDSRGRMWIGTRAGLNRIDGGEMKKIELLSNEPGSFQEKQPPVRAIFEDGNGYIWVGTYGNGLYRVDGNKVLNITEEDGLYDNIISHIVEDGEGNFWMGSNRGISSVKRSDLNGFLDGEIDHIPSNSYGAADGMNSAETNGGFQPSTFTDSLGRIYFPTVAGVAVVNPGLVRKNEVSPRVYIEKLNTDEGPVELSSGISLSYNTSYLEILYTAISFSEPGKVEFRYKMEGLNDDWIEVGNRREALYSKIPPGNYTFRVIAGNSDGVWNMEGASLAITVVPPFWQTTWFYTLMGLLVAGAGGLVYYLRIEQLKRQNARQKRFTEQLIESEEQERKRIASELHDSLGQQILVIKNRAELARKFVDQPAELDEQLDEIMQSAVTSIEDVRSISHGLRPVHLEKFGLTEALNNLCSQVQDSSSIEWSYHVDDIDEVISKDKEINFYRVIQEGITNIFKHSKASEASVIIRRAEPGLKAMIWDNGAGFDPDDKLNAGGLGLSGMNERVETLGGTLSIDSGKTEGTTITIVIPVKEWAMS</sequence>
<reference evidence="7" key="1">
    <citation type="submission" date="2022-06" db="EMBL/GenBank/DDBJ databases">
        <title>Gracilimonas sp. CAU 1638 isolated from sea sediment.</title>
        <authorList>
            <person name="Kim W."/>
        </authorList>
    </citation>
    <scope>NUCLEOTIDE SEQUENCE</scope>
    <source>
        <strain evidence="7">CAU 1638</strain>
    </source>
</reference>
<dbReference type="SUPFAM" id="SSF63829">
    <property type="entry name" value="Calcium-dependent phosphotriesterase"/>
    <property type="match status" value="3"/>
</dbReference>
<evidence type="ECO:0000256" key="3">
    <source>
        <dbReference type="ARBA" id="ARBA00023012"/>
    </source>
</evidence>
<keyword evidence="2 7" id="KW-0418">Kinase</keyword>
<evidence type="ECO:0000256" key="1">
    <source>
        <dbReference type="ARBA" id="ARBA00022679"/>
    </source>
</evidence>
<evidence type="ECO:0000259" key="6">
    <source>
        <dbReference type="PROSITE" id="PS50109"/>
    </source>
</evidence>
<dbReference type="Pfam" id="PF07494">
    <property type="entry name" value="Reg_prop"/>
    <property type="match status" value="4"/>
</dbReference>
<evidence type="ECO:0000256" key="5">
    <source>
        <dbReference type="SAM" id="Phobius"/>
    </source>
</evidence>
<dbReference type="InterPro" id="IPR013783">
    <property type="entry name" value="Ig-like_fold"/>
</dbReference>
<dbReference type="InterPro" id="IPR011712">
    <property type="entry name" value="Sig_transdc_His_kin_sub3_dim/P"/>
</dbReference>
<dbReference type="Pfam" id="PF02518">
    <property type="entry name" value="HATPase_c"/>
    <property type="match status" value="1"/>
</dbReference>
<dbReference type="Gene3D" id="2.60.40.10">
    <property type="entry name" value="Immunoglobulins"/>
    <property type="match status" value="1"/>
</dbReference>
<dbReference type="InterPro" id="IPR005467">
    <property type="entry name" value="His_kinase_dom"/>
</dbReference>
<gene>
    <name evidence="7" type="ORF">NM125_04310</name>
</gene>
<dbReference type="GO" id="GO:0016020">
    <property type="term" value="C:membrane"/>
    <property type="evidence" value="ECO:0007669"/>
    <property type="project" value="InterPro"/>
</dbReference>
<dbReference type="EMBL" id="JANDBC010000001">
    <property type="protein sequence ID" value="MCP9290808.1"/>
    <property type="molecule type" value="Genomic_DNA"/>
</dbReference>
<dbReference type="GO" id="GO:0046983">
    <property type="term" value="F:protein dimerization activity"/>
    <property type="evidence" value="ECO:0007669"/>
    <property type="project" value="InterPro"/>
</dbReference>
<dbReference type="InterPro" id="IPR036890">
    <property type="entry name" value="HATPase_C_sf"/>
</dbReference>
<protein>
    <submittedName>
        <fullName evidence="7">Histidine kinase</fullName>
    </submittedName>
</protein>
<feature type="coiled-coil region" evidence="4">
    <location>
        <begin position="782"/>
        <end position="810"/>
    </location>
</feature>
<dbReference type="AlphaFoldDB" id="A0A9X2L2G0"/>
<keyword evidence="5" id="KW-0472">Membrane</keyword>
<evidence type="ECO:0000313" key="7">
    <source>
        <dbReference type="EMBL" id="MCP9290808.1"/>
    </source>
</evidence>
<keyword evidence="1" id="KW-0808">Transferase</keyword>
<dbReference type="Pfam" id="PF07495">
    <property type="entry name" value="Y_Y_Y"/>
    <property type="match status" value="1"/>
</dbReference>
<dbReference type="Gene3D" id="2.130.10.10">
    <property type="entry name" value="YVTN repeat-like/Quinoprotein amine dehydrogenase"/>
    <property type="match status" value="3"/>
</dbReference>
<name>A0A9X2L2G0_9BACT</name>
<dbReference type="InterPro" id="IPR015943">
    <property type="entry name" value="WD40/YVTN_repeat-like_dom_sf"/>
</dbReference>
<evidence type="ECO:0000256" key="2">
    <source>
        <dbReference type="ARBA" id="ARBA00022777"/>
    </source>
</evidence>
<keyword evidence="4" id="KW-0175">Coiled coil</keyword>
<dbReference type="InterPro" id="IPR011110">
    <property type="entry name" value="Reg_prop"/>
</dbReference>